<keyword evidence="1" id="KW-0812">Transmembrane</keyword>
<feature type="transmembrane region" description="Helical" evidence="1">
    <location>
        <begin position="21"/>
        <end position="44"/>
    </location>
</feature>
<name>A0A2Z2HX89_9EURY</name>
<proteinExistence type="predicted"/>
<dbReference type="KEGG" id="naj:B1756_07355"/>
<evidence type="ECO:0000313" key="3">
    <source>
        <dbReference type="Proteomes" id="UP000250088"/>
    </source>
</evidence>
<evidence type="ECO:0000256" key="1">
    <source>
        <dbReference type="SAM" id="Phobius"/>
    </source>
</evidence>
<dbReference type="GeneID" id="32893885"/>
<reference evidence="3" key="1">
    <citation type="submission" date="2017-02" db="EMBL/GenBank/DDBJ databases">
        <title>Natronthermophilus aegyptiacus gen. nov.,sp. nov., an aerobic, extremely halophilic alkalithermophilic archaeon isolated from the athalassohaline Wadi An Natrun, Egypt.</title>
        <authorList>
            <person name="Zhao B."/>
        </authorList>
    </citation>
    <scope>NUCLEOTIDE SEQUENCE [LARGE SCALE GENOMIC DNA]</scope>
    <source>
        <strain evidence="3">JW/NM-HA 15</strain>
    </source>
</reference>
<gene>
    <name evidence="2" type="ORF">B1756_07355</name>
</gene>
<dbReference type="EMBL" id="CP019893">
    <property type="protein sequence ID" value="ARS89574.1"/>
    <property type="molecule type" value="Genomic_DNA"/>
</dbReference>
<keyword evidence="1" id="KW-0472">Membrane</keyword>
<feature type="transmembrane region" description="Helical" evidence="1">
    <location>
        <begin position="75"/>
        <end position="96"/>
    </location>
</feature>
<keyword evidence="3" id="KW-1185">Reference proteome</keyword>
<organism evidence="2 3">
    <name type="scientific">Natrarchaeobaculum aegyptiacum</name>
    <dbReference type="NCBI Taxonomy" id="745377"/>
    <lineage>
        <taxon>Archaea</taxon>
        <taxon>Methanobacteriati</taxon>
        <taxon>Methanobacteriota</taxon>
        <taxon>Stenosarchaea group</taxon>
        <taxon>Halobacteria</taxon>
        <taxon>Halobacteriales</taxon>
        <taxon>Natrialbaceae</taxon>
        <taxon>Natrarchaeobaculum</taxon>
    </lineage>
</organism>
<keyword evidence="1" id="KW-1133">Transmembrane helix</keyword>
<sequence length="146" mass="15341">MNAVREATSRSTSATRERLALHTAAGLTVTAVGIVAYQVLTVGYGDSSPVSVGLGLGLLALSLTAGVTRRLWLVAAGYLAAIPLLLLFAVGLMIPMGDPTPPPWVIDAWWLSIVVMVAGIAVAMLAISYHVAVRLVDYRSRTAQAR</sequence>
<dbReference type="AlphaFoldDB" id="A0A2Z2HX89"/>
<feature type="transmembrane region" description="Helical" evidence="1">
    <location>
        <begin position="108"/>
        <end position="132"/>
    </location>
</feature>
<dbReference type="Proteomes" id="UP000250088">
    <property type="component" value="Chromosome"/>
</dbReference>
<dbReference type="RefSeq" id="WP_086887951.1">
    <property type="nucleotide sequence ID" value="NZ_CP019893.1"/>
</dbReference>
<protein>
    <submittedName>
        <fullName evidence="2">Uncharacterized protein</fullName>
    </submittedName>
</protein>
<accession>A0A2Z2HX89</accession>
<feature type="transmembrane region" description="Helical" evidence="1">
    <location>
        <begin position="50"/>
        <end position="68"/>
    </location>
</feature>
<evidence type="ECO:0000313" key="2">
    <source>
        <dbReference type="EMBL" id="ARS89574.1"/>
    </source>
</evidence>
<dbReference type="OrthoDB" id="383293at2157"/>